<dbReference type="PANTHER" id="PTHR31350:SF29">
    <property type="entry name" value="PROTEIN SIRB1 N-TERMINAL DOMAIN-CONTAINING PROTEIN"/>
    <property type="match status" value="1"/>
</dbReference>
<dbReference type="AlphaFoldDB" id="A0A835HAP4"/>
<keyword evidence="3" id="KW-1185">Reference proteome</keyword>
<dbReference type="EMBL" id="JADFTS010000007">
    <property type="protein sequence ID" value="KAF9596855.1"/>
    <property type="molecule type" value="Genomic_DNA"/>
</dbReference>
<evidence type="ECO:0000313" key="2">
    <source>
        <dbReference type="EMBL" id="KAF9596855.1"/>
    </source>
</evidence>
<proteinExistence type="predicted"/>
<feature type="compositionally biased region" description="Low complexity" evidence="1">
    <location>
        <begin position="19"/>
        <end position="36"/>
    </location>
</feature>
<feature type="region of interest" description="Disordered" evidence="1">
    <location>
        <begin position="19"/>
        <end position="39"/>
    </location>
</feature>
<reference evidence="2 3" key="1">
    <citation type="submission" date="2020-10" db="EMBL/GenBank/DDBJ databases">
        <title>The Coptis chinensis genome and diversification of protoberbering-type alkaloids.</title>
        <authorList>
            <person name="Wang B."/>
            <person name="Shu S."/>
            <person name="Song C."/>
            <person name="Liu Y."/>
        </authorList>
    </citation>
    <scope>NUCLEOTIDE SEQUENCE [LARGE SCALE GENOMIC DNA]</scope>
    <source>
        <strain evidence="2">HL-2020</strain>
        <tissue evidence="2">Leaf</tissue>
    </source>
</reference>
<comment type="caution">
    <text evidence="2">The sequence shown here is derived from an EMBL/GenBank/DDBJ whole genome shotgun (WGS) entry which is preliminary data.</text>
</comment>
<sequence length="464" mass="52391">MMNTITSSSSSTFLLTFTSTTTNSPSPSSNITKTNSHPSRTIFCRTQKPSKNHLPFILHDALQSSGIDITHAKVAREGYVNEIEWLSEVERDSSICVNRKIDLARTVLFIGAEDDALVSHSSVPLPVSSFLERLDDLSMGFCSYYGSSLKASPEDFLGNLEKFCLVIRTGGIVDVLKTLCKKYEGLSLYVLIWLENAVDDSLLLKGFQRAGTNLPESRALYLHSVLTHRSGSAVMLSLIYSEILKMLRLWGLLKFDVEIYCPHDQVSLPKGYHKLKSKDSDQPHILTTQSLLVQILKNLKEAFWPFRYDPSRSLFLRAASAAKCISGPNTVEETAVVLSVPSAKAAQHRLERGVWTSVCLGDMRRALSASERLILLDYDLDELRDYSILLYHCGFYEESSHYLSQYRNSMISSLKRKRSSSKLKRLEDDAVEELKTRLNLILMEDSQTRPSNFRNSLENHSEPW</sequence>
<evidence type="ECO:0008006" key="4">
    <source>
        <dbReference type="Google" id="ProtNLM"/>
    </source>
</evidence>
<dbReference type="PANTHER" id="PTHR31350">
    <property type="entry name" value="SI:DKEY-261L7.2"/>
    <property type="match status" value="1"/>
</dbReference>
<accession>A0A835HAP4</accession>
<dbReference type="Proteomes" id="UP000631114">
    <property type="component" value="Unassembled WGS sequence"/>
</dbReference>
<name>A0A835HAP4_9MAGN</name>
<organism evidence="2 3">
    <name type="scientific">Coptis chinensis</name>
    <dbReference type="NCBI Taxonomy" id="261450"/>
    <lineage>
        <taxon>Eukaryota</taxon>
        <taxon>Viridiplantae</taxon>
        <taxon>Streptophyta</taxon>
        <taxon>Embryophyta</taxon>
        <taxon>Tracheophyta</taxon>
        <taxon>Spermatophyta</taxon>
        <taxon>Magnoliopsida</taxon>
        <taxon>Ranunculales</taxon>
        <taxon>Ranunculaceae</taxon>
        <taxon>Coptidoideae</taxon>
        <taxon>Coptis</taxon>
    </lineage>
</organism>
<protein>
    <recommendedName>
        <fullName evidence="4">Protein SirB1 N-terminal domain-containing protein</fullName>
    </recommendedName>
</protein>
<evidence type="ECO:0000313" key="3">
    <source>
        <dbReference type="Proteomes" id="UP000631114"/>
    </source>
</evidence>
<gene>
    <name evidence="2" type="ORF">IFM89_013903</name>
</gene>
<evidence type="ECO:0000256" key="1">
    <source>
        <dbReference type="SAM" id="MobiDB-lite"/>
    </source>
</evidence>
<dbReference type="OrthoDB" id="611769at2759"/>